<evidence type="ECO:0000256" key="5">
    <source>
        <dbReference type="ARBA" id="ARBA00023167"/>
    </source>
</evidence>
<keyword evidence="3" id="KW-0028">Amino-acid biosynthesis</keyword>
<dbReference type="NCBIfam" id="NF011286">
    <property type="entry name" value="PRK14697.1"/>
    <property type="match status" value="1"/>
</dbReference>
<dbReference type="CDD" id="cd09008">
    <property type="entry name" value="MTAN"/>
    <property type="match status" value="1"/>
</dbReference>
<dbReference type="GO" id="GO:0009164">
    <property type="term" value="P:nucleoside catabolic process"/>
    <property type="evidence" value="ECO:0007669"/>
    <property type="project" value="InterPro"/>
</dbReference>
<dbReference type="SUPFAM" id="SSF53167">
    <property type="entry name" value="Purine and uridine phosphorylases"/>
    <property type="match status" value="1"/>
</dbReference>
<evidence type="ECO:0000259" key="6">
    <source>
        <dbReference type="Pfam" id="PF01048"/>
    </source>
</evidence>
<keyword evidence="7" id="KW-0326">Glycosidase</keyword>
<name>A0A926IB30_9FIRM</name>
<evidence type="ECO:0000256" key="1">
    <source>
        <dbReference type="ARBA" id="ARBA00004945"/>
    </source>
</evidence>
<sequence length="230" mass="25539">MKRVGIISAMSIEMKLLLENMILEKELKICGFPFYVGAINNVPVILTTCSIGKVNAACCTQLLISNFNVDYIINTGIAGGIFNQLKLKDIVISSDVTYFDVRKIQMQTCYPHQETFQASEELISLSKKACEATLPDTQNYYVGRIATGDNFISSQSAKEKIMDEFSPYCVEMEGAAIGHVAYLNQVPFVVIRSISDFADDAAESTYEEFEAITSQQSAKITLKILELHNN</sequence>
<accession>A0A926IB30</accession>
<dbReference type="Pfam" id="PF01048">
    <property type="entry name" value="PNP_UDP_1"/>
    <property type="match status" value="1"/>
</dbReference>
<dbReference type="GO" id="GO:0019509">
    <property type="term" value="P:L-methionine salvage from methylthioadenosine"/>
    <property type="evidence" value="ECO:0007669"/>
    <property type="project" value="InterPro"/>
</dbReference>
<dbReference type="InterPro" id="IPR010049">
    <property type="entry name" value="MTA_SAH_Nsdase"/>
</dbReference>
<dbReference type="NCBIfam" id="TIGR01704">
    <property type="entry name" value="MTA_SAH-Nsdase"/>
    <property type="match status" value="1"/>
</dbReference>
<keyword evidence="8" id="KW-1185">Reference proteome</keyword>
<evidence type="ECO:0000256" key="3">
    <source>
        <dbReference type="ARBA" id="ARBA00022605"/>
    </source>
</evidence>
<comment type="caution">
    <text evidence="7">The sequence shown here is derived from an EMBL/GenBank/DDBJ whole genome shotgun (WGS) entry which is preliminary data.</text>
</comment>
<feature type="domain" description="Nucleoside phosphorylase" evidence="6">
    <location>
        <begin position="3"/>
        <end position="225"/>
    </location>
</feature>
<evidence type="ECO:0000313" key="7">
    <source>
        <dbReference type="EMBL" id="MBC8581510.1"/>
    </source>
</evidence>
<dbReference type="NCBIfam" id="NF004079">
    <property type="entry name" value="PRK05584.1"/>
    <property type="match status" value="1"/>
</dbReference>
<dbReference type="GO" id="GO:0008930">
    <property type="term" value="F:methylthioadenosine nucleosidase activity"/>
    <property type="evidence" value="ECO:0007669"/>
    <property type="project" value="InterPro"/>
</dbReference>
<protein>
    <recommendedName>
        <fullName evidence="2">adenosylhomocysteine nucleosidase</fullName>
        <ecNumber evidence="2">3.2.2.9</ecNumber>
    </recommendedName>
</protein>
<dbReference type="InterPro" id="IPR035994">
    <property type="entry name" value="Nucleoside_phosphorylase_sf"/>
</dbReference>
<dbReference type="Proteomes" id="UP000655830">
    <property type="component" value="Unassembled WGS sequence"/>
</dbReference>
<dbReference type="RefSeq" id="WP_249334467.1">
    <property type="nucleotide sequence ID" value="NZ_JACRSY010000056.1"/>
</dbReference>
<dbReference type="EC" id="3.2.2.9" evidence="2"/>
<gene>
    <name evidence="7" type="ORF">H8718_18670</name>
</gene>
<evidence type="ECO:0000313" key="8">
    <source>
        <dbReference type="Proteomes" id="UP000655830"/>
    </source>
</evidence>
<dbReference type="InterPro" id="IPR000845">
    <property type="entry name" value="Nucleoside_phosphorylase_d"/>
</dbReference>
<dbReference type="GO" id="GO:0005829">
    <property type="term" value="C:cytosol"/>
    <property type="evidence" value="ECO:0007669"/>
    <property type="project" value="TreeGrafter"/>
</dbReference>
<dbReference type="EMBL" id="JACRSY010000056">
    <property type="protein sequence ID" value="MBC8581510.1"/>
    <property type="molecule type" value="Genomic_DNA"/>
</dbReference>
<dbReference type="PANTHER" id="PTHR46832:SF1">
    <property type="entry name" value="5'-METHYLTHIOADENOSINE_S-ADENOSYLHOMOCYSTEINE NUCLEOSIDASE"/>
    <property type="match status" value="1"/>
</dbReference>
<organism evidence="7 8">
    <name type="scientific">Zhenhengia yiwuensis</name>
    <dbReference type="NCBI Taxonomy" id="2763666"/>
    <lineage>
        <taxon>Bacteria</taxon>
        <taxon>Bacillati</taxon>
        <taxon>Bacillota</taxon>
        <taxon>Clostridia</taxon>
        <taxon>Lachnospirales</taxon>
        <taxon>Lachnospiraceae</taxon>
        <taxon>Zhenhengia</taxon>
    </lineage>
</organism>
<evidence type="ECO:0000256" key="4">
    <source>
        <dbReference type="ARBA" id="ARBA00022801"/>
    </source>
</evidence>
<dbReference type="GO" id="GO:0008782">
    <property type="term" value="F:adenosylhomocysteine nucleosidase activity"/>
    <property type="evidence" value="ECO:0007669"/>
    <property type="project" value="UniProtKB-EC"/>
</dbReference>
<reference evidence="7" key="1">
    <citation type="submission" date="2020-08" db="EMBL/GenBank/DDBJ databases">
        <title>Genome public.</title>
        <authorList>
            <person name="Liu C."/>
            <person name="Sun Q."/>
        </authorList>
    </citation>
    <scope>NUCLEOTIDE SEQUENCE</scope>
    <source>
        <strain evidence="7">NSJ-12</strain>
    </source>
</reference>
<dbReference type="Gene3D" id="3.40.50.1580">
    <property type="entry name" value="Nucleoside phosphorylase domain"/>
    <property type="match status" value="1"/>
</dbReference>
<evidence type="ECO:0000256" key="2">
    <source>
        <dbReference type="ARBA" id="ARBA00011974"/>
    </source>
</evidence>
<dbReference type="GO" id="GO:0019284">
    <property type="term" value="P:L-methionine salvage from S-adenosylmethionine"/>
    <property type="evidence" value="ECO:0007669"/>
    <property type="project" value="TreeGrafter"/>
</dbReference>
<keyword evidence="4 7" id="KW-0378">Hydrolase</keyword>
<comment type="pathway">
    <text evidence="1">Amino-acid biosynthesis; L-methionine biosynthesis via salvage pathway; S-methyl-5-thio-alpha-D-ribose 1-phosphate from S-methyl-5'-thioadenosine (hydrolase route): step 1/2.</text>
</comment>
<keyword evidence="5" id="KW-0486">Methionine biosynthesis</keyword>
<proteinExistence type="predicted"/>
<dbReference type="PANTHER" id="PTHR46832">
    <property type="entry name" value="5'-METHYLTHIOADENOSINE/S-ADENOSYLHOMOCYSTEINE NUCLEOSIDASE"/>
    <property type="match status" value="1"/>
</dbReference>
<dbReference type="AlphaFoldDB" id="A0A926IB30"/>